<sequence length="1151" mass="130325">MGRESRHYRKRSASRGRSGSRSKSRSPDKRSKKDERDRDRSRRERSRSRDRRRSRSRDRKRARRSRSRERRRSRSRERRRSGSRTRARRSRSGSPSKSRREEKSRSREKDNVDPVSDKKKIKEEKEDEKVEDQDFDQNKLEEEMRKRKERVEKWREEQRKKAIENIGEIKKELEEMKQGKKWSLEDDDDDDEDISAPMEADDDEEVEGKGEMKEKEIKEEKTEEGEKEKETPMEQLAEEDDVDPLDAYMEEVKQEVKKFNMGGMKGNDKKGAMTVTKVVTVVKTKKGPHTHKKKGELMENDQDAMEYSSEEEEVDLQTALTGFQTKQRKVLEPVDHGKIQYEQYRKNFYVEVPELTRMTQEDVNAFRLELEGIIVKGKGCPKPIKTWVQCGVSMKILSAMKKHGYDKPTPIQAQAIPAVMSGRDLIGIAKTGSGKTIAFLLPMFRHIMDQRPLEESEGPISVIMTPTRELALQITKECKKFSKPLGLRVVCVYGGTGISEQIAELKRGAEIIVCTPGRMIDMLGANSGRVTNLRRVTYVVLDEADRMFDMGFEPQVMRIVDNVRPDRQTVMFSATFPRAMEALARRILAKPIEVQVGGRSVVCSDVEQHVLVIDEDKKFLKLLELLGHYQEKGSVIIFVDKQEHADALLKDLMKASYPCMSLHGGIDQYDRDSIINDFKNGACRLMVATSVAARGLDVKQLILVVNYNCPNHYEDYVHRAGRTGRAGNKGYAYTFITDDQVRYAGDIIKALELSGSPVPPELEQLWASFKDQQKAEGKTIKSSSGFSGKGFKFDETEHALANERKKLQKAALGLQDSDDEDGALDIEEQIESMFNSKKRVKDLSAPGSAAGPAGTVTSTASVPGGLPGLGPTSAGNIQKLEMAKRLALKINAQKNLGAEAQDVMQQATNAILRGGTIMTPSVSAKTIAEQLAEKINAKLNYTPVEKLEEERQAAEQAETVKRYEEELEINDFPQTARWKVTSKEALQRIGEYSEAAITIRGTYFPPGKEPKEGERKIYLAIESANELAVQKAKTEITRLIKEELIRLVSINHTDGCHADIKIKRSPFESLSDARYVEQVCVQQISMKDVTNSLFPSFFFLAKFVSADEQRPVQSIVEEEARLSGGVSISHQSPVISTVASKWLKNILVYIF</sequence>
<dbReference type="InterPro" id="IPR000629">
    <property type="entry name" value="RNA-helicase_DEAD-box_CS"/>
</dbReference>
<evidence type="ECO:0000256" key="19">
    <source>
        <dbReference type="PROSITE-ProRule" id="PRU00552"/>
    </source>
</evidence>
<accession>A0A671Y5G7</accession>
<feature type="domain" description="DEAD-box RNA helicase Q" evidence="23">
    <location>
        <begin position="385"/>
        <end position="413"/>
    </location>
</feature>
<evidence type="ECO:0000256" key="3">
    <source>
        <dbReference type="ARBA" id="ARBA00012552"/>
    </source>
</evidence>
<evidence type="ECO:0000256" key="17">
    <source>
        <dbReference type="ARBA" id="ARBA00050029"/>
    </source>
</evidence>
<evidence type="ECO:0000259" key="21">
    <source>
        <dbReference type="PROSITE" id="PS51192"/>
    </source>
</evidence>
<dbReference type="SUPFAM" id="SSF52540">
    <property type="entry name" value="P-loop containing nucleoside triphosphate hydrolases"/>
    <property type="match status" value="2"/>
</dbReference>
<evidence type="ECO:0000256" key="6">
    <source>
        <dbReference type="ARBA" id="ARBA00022741"/>
    </source>
</evidence>
<dbReference type="GO" id="GO:0015030">
    <property type="term" value="C:Cajal body"/>
    <property type="evidence" value="ECO:0007669"/>
    <property type="project" value="UniProtKB-SubCell"/>
</dbReference>
<dbReference type="FunFam" id="3.40.50.300:FF:000584">
    <property type="entry name" value="probable ATP-dependent RNA helicase DDX46"/>
    <property type="match status" value="1"/>
</dbReference>
<dbReference type="SMART" id="SM00487">
    <property type="entry name" value="DEXDc"/>
    <property type="match status" value="1"/>
</dbReference>
<keyword evidence="11" id="KW-0175">Coiled coil</keyword>
<feature type="compositionally biased region" description="Acidic residues" evidence="20">
    <location>
        <begin position="185"/>
        <end position="206"/>
    </location>
</feature>
<evidence type="ECO:0000256" key="10">
    <source>
        <dbReference type="ARBA" id="ARBA00022884"/>
    </source>
</evidence>
<evidence type="ECO:0000259" key="22">
    <source>
        <dbReference type="PROSITE" id="PS51194"/>
    </source>
</evidence>
<evidence type="ECO:0000256" key="11">
    <source>
        <dbReference type="ARBA" id="ARBA00023054"/>
    </source>
</evidence>
<dbReference type="Proteomes" id="UP000472265">
    <property type="component" value="Chromosome 13"/>
</dbReference>
<dbReference type="GO" id="GO:0003724">
    <property type="term" value="F:RNA helicase activity"/>
    <property type="evidence" value="ECO:0007669"/>
    <property type="project" value="UniProtKB-EC"/>
</dbReference>
<dbReference type="InterPro" id="IPR014001">
    <property type="entry name" value="Helicase_ATP-bd"/>
</dbReference>
<protein>
    <recommendedName>
        <fullName evidence="17">Probable ATP-dependent RNA helicase DDX46</fullName>
        <ecNumber evidence="3">3.6.4.13</ecNumber>
    </recommendedName>
    <alternativeName>
        <fullName evidence="18">DEAD box protein 46</fullName>
    </alternativeName>
</protein>
<dbReference type="GO" id="GO:0003723">
    <property type="term" value="F:RNA binding"/>
    <property type="evidence" value="ECO:0007669"/>
    <property type="project" value="UniProtKB-KW"/>
</dbReference>
<organism evidence="24 25">
    <name type="scientific">Sparus aurata</name>
    <name type="common">Gilthead sea bream</name>
    <dbReference type="NCBI Taxonomy" id="8175"/>
    <lineage>
        <taxon>Eukaryota</taxon>
        <taxon>Metazoa</taxon>
        <taxon>Chordata</taxon>
        <taxon>Craniata</taxon>
        <taxon>Vertebrata</taxon>
        <taxon>Euteleostomi</taxon>
        <taxon>Actinopterygii</taxon>
        <taxon>Neopterygii</taxon>
        <taxon>Teleostei</taxon>
        <taxon>Neoteleostei</taxon>
        <taxon>Acanthomorphata</taxon>
        <taxon>Eupercaria</taxon>
        <taxon>Spariformes</taxon>
        <taxon>Sparidae</taxon>
        <taxon>Sparus</taxon>
    </lineage>
</organism>
<dbReference type="CDD" id="cd17953">
    <property type="entry name" value="DEADc_DDX46"/>
    <property type="match status" value="1"/>
</dbReference>
<feature type="compositionally biased region" description="Basic and acidic residues" evidence="20">
    <location>
        <begin position="25"/>
        <end position="42"/>
    </location>
</feature>
<dbReference type="CDD" id="cd22473">
    <property type="entry name" value="KH-I_DDX46"/>
    <property type="match status" value="1"/>
</dbReference>
<feature type="compositionally biased region" description="Basic and acidic residues" evidence="20">
    <location>
        <begin position="136"/>
        <end position="158"/>
    </location>
</feature>
<evidence type="ECO:0000256" key="8">
    <source>
        <dbReference type="ARBA" id="ARBA00022806"/>
    </source>
</evidence>
<dbReference type="InterPro" id="IPR011545">
    <property type="entry name" value="DEAD/DEAH_box_helicase_dom"/>
</dbReference>
<evidence type="ECO:0000256" key="7">
    <source>
        <dbReference type="ARBA" id="ARBA00022801"/>
    </source>
</evidence>
<feature type="compositionally biased region" description="Basic and acidic residues" evidence="20">
    <location>
        <begin position="207"/>
        <end position="232"/>
    </location>
</feature>
<evidence type="ECO:0000256" key="4">
    <source>
        <dbReference type="ARBA" id="ARBA00022664"/>
    </source>
</evidence>
<evidence type="ECO:0000259" key="23">
    <source>
        <dbReference type="PROSITE" id="PS51195"/>
    </source>
</evidence>
<dbReference type="Pfam" id="PF00271">
    <property type="entry name" value="Helicase_C"/>
    <property type="match status" value="1"/>
</dbReference>
<feature type="compositionally biased region" description="Low complexity" evidence="20">
    <location>
        <begin position="844"/>
        <end position="861"/>
    </location>
</feature>
<dbReference type="InParanoid" id="A0A671Y5G7"/>
<reference evidence="24" key="3">
    <citation type="submission" date="2025-09" db="UniProtKB">
        <authorList>
            <consortium name="Ensembl"/>
        </authorList>
    </citation>
    <scope>IDENTIFICATION</scope>
</reference>
<feature type="compositionally biased region" description="Basic residues" evidence="20">
    <location>
        <begin position="1"/>
        <end position="24"/>
    </location>
</feature>
<evidence type="ECO:0000256" key="16">
    <source>
        <dbReference type="ARBA" id="ARBA00049949"/>
    </source>
</evidence>
<comment type="subcellular location">
    <subcellularLocation>
        <location evidence="1">Nucleus speckle</location>
    </subcellularLocation>
    <subcellularLocation>
        <location evidence="2">Nucleus</location>
        <location evidence="2">Cajal body</location>
    </subcellularLocation>
</comment>
<dbReference type="GO" id="GO:0005524">
    <property type="term" value="F:ATP binding"/>
    <property type="evidence" value="ECO:0007669"/>
    <property type="project" value="UniProtKB-KW"/>
</dbReference>
<dbReference type="InterPro" id="IPR014014">
    <property type="entry name" value="RNA_helicase_DEAD_Q_motif"/>
</dbReference>
<comment type="similarity">
    <text evidence="14">Belongs to the DEAD box helicase family. DDX46/PRP5 subfamily.</text>
</comment>
<evidence type="ECO:0000256" key="14">
    <source>
        <dbReference type="ARBA" id="ARBA00038511"/>
    </source>
</evidence>
<dbReference type="GO" id="GO:0000398">
    <property type="term" value="P:mRNA splicing, via spliceosome"/>
    <property type="evidence" value="ECO:0007669"/>
    <property type="project" value="UniProtKB-ARBA"/>
</dbReference>
<dbReference type="Gene3D" id="3.40.50.300">
    <property type="entry name" value="P-loop containing nucleotide triphosphate hydrolases"/>
    <property type="match status" value="2"/>
</dbReference>
<evidence type="ECO:0000256" key="1">
    <source>
        <dbReference type="ARBA" id="ARBA00004324"/>
    </source>
</evidence>
<feature type="compositionally biased region" description="Basic and acidic residues" evidence="20">
    <location>
        <begin position="98"/>
        <end position="128"/>
    </location>
</feature>
<dbReference type="PROSITE" id="PS51195">
    <property type="entry name" value="Q_MOTIF"/>
    <property type="match status" value="1"/>
</dbReference>
<feature type="compositionally biased region" description="Basic residues" evidence="20">
    <location>
        <begin position="43"/>
        <end position="91"/>
    </location>
</feature>
<keyword evidence="13" id="KW-0539">Nucleus</keyword>
<dbReference type="PROSITE" id="PS51194">
    <property type="entry name" value="HELICASE_CTER"/>
    <property type="match status" value="1"/>
</dbReference>
<keyword evidence="12" id="KW-0508">mRNA splicing</keyword>
<evidence type="ECO:0000256" key="13">
    <source>
        <dbReference type="ARBA" id="ARBA00023242"/>
    </source>
</evidence>
<evidence type="ECO:0000313" key="24">
    <source>
        <dbReference type="Ensembl" id="ENSSAUP00010057673.1"/>
    </source>
</evidence>
<dbReference type="InterPro" id="IPR001650">
    <property type="entry name" value="Helicase_C-like"/>
</dbReference>
<dbReference type="Pfam" id="PF00270">
    <property type="entry name" value="DEAD"/>
    <property type="match status" value="1"/>
</dbReference>
<dbReference type="InterPro" id="IPR027417">
    <property type="entry name" value="P-loop_NTPase"/>
</dbReference>
<dbReference type="GeneTree" id="ENSGT00940000157753"/>
<feature type="region of interest" description="Disordered" evidence="20">
    <location>
        <begin position="844"/>
        <end position="866"/>
    </location>
</feature>
<dbReference type="PROSITE" id="PS51192">
    <property type="entry name" value="HELICASE_ATP_BIND_1"/>
    <property type="match status" value="1"/>
</dbReference>
<feature type="region of interest" description="Disordered" evidence="20">
    <location>
        <begin position="174"/>
        <end position="242"/>
    </location>
</feature>
<evidence type="ECO:0000256" key="2">
    <source>
        <dbReference type="ARBA" id="ARBA00004408"/>
    </source>
</evidence>
<keyword evidence="6" id="KW-0547">Nucleotide-binding</keyword>
<proteinExistence type="inferred from homology"/>
<evidence type="ECO:0000256" key="9">
    <source>
        <dbReference type="ARBA" id="ARBA00022840"/>
    </source>
</evidence>
<evidence type="ECO:0000256" key="20">
    <source>
        <dbReference type="SAM" id="MobiDB-lite"/>
    </source>
</evidence>
<evidence type="ECO:0000256" key="5">
    <source>
        <dbReference type="ARBA" id="ARBA00022728"/>
    </source>
</evidence>
<comment type="catalytic activity">
    <reaction evidence="15">
        <text>ATP + H2O = ADP + phosphate + H(+)</text>
        <dbReference type="Rhea" id="RHEA:13065"/>
        <dbReference type="ChEBI" id="CHEBI:15377"/>
        <dbReference type="ChEBI" id="CHEBI:15378"/>
        <dbReference type="ChEBI" id="CHEBI:30616"/>
        <dbReference type="ChEBI" id="CHEBI:43474"/>
        <dbReference type="ChEBI" id="CHEBI:456216"/>
        <dbReference type="EC" id="3.6.4.13"/>
    </reaction>
</comment>
<dbReference type="OMA" id="QLPMKKW"/>
<comment type="function">
    <text evidence="16">Component of the 17S U2 SnRNP complex of the spliceosome, a large ribonucleoprotein complex that removes introns from transcribed pre-mRNAs. The 17S U2 SnRNP complex (1) directly participates in early spliceosome assembly and (2) mediates recognition of the intron branch site during pre-mRNA splicing by promoting the selection of the pre-mRNA branch-site adenosine, the nucleophile for the first step of splicing. Within the 17S U2 SnRNP complex, DDX46 plays essential roles during assembly of pre-spliceosome and proofreading of the branch site.</text>
</comment>
<dbReference type="GO" id="GO:0016787">
    <property type="term" value="F:hydrolase activity"/>
    <property type="evidence" value="ECO:0007669"/>
    <property type="project" value="UniProtKB-KW"/>
</dbReference>
<dbReference type="Ensembl" id="ENSSAUT00010060551.1">
    <property type="protein sequence ID" value="ENSSAUP00010057673.1"/>
    <property type="gene ID" value="ENSSAUG00010023583.1"/>
</dbReference>
<dbReference type="AlphaFoldDB" id="A0A671Y5G7"/>
<feature type="compositionally biased region" description="Basic and acidic residues" evidence="20">
    <location>
        <begin position="174"/>
        <end position="184"/>
    </location>
</feature>
<keyword evidence="25" id="KW-1185">Reference proteome</keyword>
<dbReference type="InterPro" id="IPR056149">
    <property type="entry name" value="PRP5/DDX46/KHDC4_KH"/>
</dbReference>
<dbReference type="Pfam" id="PF23469">
    <property type="entry name" value="KH_12"/>
    <property type="match status" value="1"/>
</dbReference>
<feature type="domain" description="Helicase C-terminal" evidence="22">
    <location>
        <begin position="605"/>
        <end position="766"/>
    </location>
</feature>
<dbReference type="GO" id="GO:0005681">
    <property type="term" value="C:spliceosomal complex"/>
    <property type="evidence" value="ECO:0007669"/>
    <property type="project" value="UniProtKB-KW"/>
</dbReference>
<evidence type="ECO:0000256" key="12">
    <source>
        <dbReference type="ARBA" id="ARBA00023187"/>
    </source>
</evidence>
<evidence type="ECO:0000256" key="15">
    <source>
        <dbReference type="ARBA" id="ARBA00047984"/>
    </source>
</evidence>
<keyword evidence="10" id="KW-0694">RNA-binding</keyword>
<evidence type="ECO:0000313" key="25">
    <source>
        <dbReference type="Proteomes" id="UP000472265"/>
    </source>
</evidence>
<feature type="domain" description="Helicase ATP-binding" evidence="21">
    <location>
        <begin position="416"/>
        <end position="594"/>
    </location>
</feature>
<keyword evidence="4" id="KW-0507">mRNA processing</keyword>
<keyword evidence="8" id="KW-0347">Helicase</keyword>
<feature type="region of interest" description="Disordered" evidence="20">
    <location>
        <begin position="1"/>
        <end position="158"/>
    </location>
</feature>
<dbReference type="EC" id="3.6.4.13" evidence="3"/>
<evidence type="ECO:0000256" key="18">
    <source>
        <dbReference type="ARBA" id="ARBA00050042"/>
    </source>
</evidence>
<dbReference type="FunFam" id="3.40.50.300:FF:000079">
    <property type="entry name" value="probable ATP-dependent RNA helicase DDX17"/>
    <property type="match status" value="1"/>
</dbReference>
<gene>
    <name evidence="24" type="primary">DDX46</name>
    <name evidence="24" type="synonym">ddx46</name>
</gene>
<dbReference type="PANTHER" id="PTHR47958">
    <property type="entry name" value="ATP-DEPENDENT RNA HELICASE DBP3"/>
    <property type="match status" value="1"/>
</dbReference>
<dbReference type="CDD" id="cd18787">
    <property type="entry name" value="SF2_C_DEAD"/>
    <property type="match status" value="1"/>
</dbReference>
<dbReference type="SMART" id="SM00490">
    <property type="entry name" value="HELICc"/>
    <property type="match status" value="1"/>
</dbReference>
<dbReference type="FunCoup" id="A0A671Y5G7">
    <property type="interactions" value="2067"/>
</dbReference>
<feature type="short sequence motif" description="Q motif" evidence="19">
    <location>
        <begin position="385"/>
        <end position="413"/>
    </location>
</feature>
<keyword evidence="5" id="KW-0747">Spliceosome</keyword>
<reference evidence="24" key="2">
    <citation type="submission" date="2025-08" db="UniProtKB">
        <authorList>
            <consortium name="Ensembl"/>
        </authorList>
    </citation>
    <scope>IDENTIFICATION</scope>
</reference>
<dbReference type="GO" id="GO:0016607">
    <property type="term" value="C:nuclear speck"/>
    <property type="evidence" value="ECO:0007669"/>
    <property type="project" value="UniProtKB-SubCell"/>
</dbReference>
<name>A0A671Y5G7_SPAAU</name>
<keyword evidence="9" id="KW-0067">ATP-binding</keyword>
<reference evidence="24" key="1">
    <citation type="submission" date="2021-04" db="EMBL/GenBank/DDBJ databases">
        <authorList>
            <consortium name="Wellcome Sanger Institute Data Sharing"/>
        </authorList>
    </citation>
    <scope>NUCLEOTIDE SEQUENCE [LARGE SCALE GENOMIC DNA]</scope>
</reference>
<dbReference type="PROSITE" id="PS00039">
    <property type="entry name" value="DEAD_ATP_HELICASE"/>
    <property type="match status" value="1"/>
</dbReference>
<keyword evidence="7" id="KW-0378">Hydrolase</keyword>